<dbReference type="PRINTS" id="PR00348">
    <property type="entry name" value="UBIQUITIN"/>
</dbReference>
<evidence type="ECO:0000313" key="2">
    <source>
        <dbReference type="EMBL" id="CAF1532410.1"/>
    </source>
</evidence>
<dbReference type="OrthoDB" id="267397at2759"/>
<proteinExistence type="predicted"/>
<organism evidence="3 4">
    <name type="scientific">Adineta steineri</name>
    <dbReference type="NCBI Taxonomy" id="433720"/>
    <lineage>
        <taxon>Eukaryota</taxon>
        <taxon>Metazoa</taxon>
        <taxon>Spiralia</taxon>
        <taxon>Gnathifera</taxon>
        <taxon>Rotifera</taxon>
        <taxon>Eurotatoria</taxon>
        <taxon>Bdelloidea</taxon>
        <taxon>Adinetida</taxon>
        <taxon>Adinetidae</taxon>
        <taxon>Adineta</taxon>
    </lineage>
</organism>
<dbReference type="Proteomes" id="UP000663832">
    <property type="component" value="Unassembled WGS sequence"/>
</dbReference>
<dbReference type="AlphaFoldDB" id="A0A816F2P9"/>
<evidence type="ECO:0000259" key="1">
    <source>
        <dbReference type="PROSITE" id="PS50053"/>
    </source>
</evidence>
<dbReference type="EMBL" id="CAJNOI010003901">
    <property type="protein sequence ID" value="CAF1532410.1"/>
    <property type="molecule type" value="Genomic_DNA"/>
</dbReference>
<dbReference type="SMART" id="SM00213">
    <property type="entry name" value="UBQ"/>
    <property type="match status" value="1"/>
</dbReference>
<protein>
    <recommendedName>
        <fullName evidence="1">Ubiquitin-like domain-containing protein</fullName>
    </recommendedName>
</protein>
<dbReference type="Proteomes" id="UP000663877">
    <property type="component" value="Unassembled WGS sequence"/>
</dbReference>
<gene>
    <name evidence="2" type="ORF">BJG266_LOCUS45002</name>
    <name evidence="3" type="ORF">QVE165_LOCUS61980</name>
</gene>
<name>A0A816F2P9_9BILA</name>
<feature type="domain" description="Ubiquitin-like" evidence="1">
    <location>
        <begin position="200"/>
        <end position="274"/>
    </location>
</feature>
<dbReference type="InterPro" id="IPR000626">
    <property type="entry name" value="Ubiquitin-like_dom"/>
</dbReference>
<evidence type="ECO:0000313" key="3">
    <source>
        <dbReference type="EMBL" id="CAF1654193.1"/>
    </source>
</evidence>
<dbReference type="EMBL" id="CAJNOM010004270">
    <property type="protein sequence ID" value="CAF1654193.1"/>
    <property type="molecule type" value="Genomic_DNA"/>
</dbReference>
<comment type="caution">
    <text evidence="3">The sequence shown here is derived from an EMBL/GenBank/DDBJ whole genome shotgun (WGS) entry which is preliminary data.</text>
</comment>
<dbReference type="InterPro" id="IPR050158">
    <property type="entry name" value="Ubiquitin_ubiquitin-like"/>
</dbReference>
<reference evidence="3" key="1">
    <citation type="submission" date="2021-02" db="EMBL/GenBank/DDBJ databases">
        <authorList>
            <person name="Nowell W R."/>
        </authorList>
    </citation>
    <scope>NUCLEOTIDE SEQUENCE</scope>
</reference>
<dbReference type="InterPro" id="IPR019956">
    <property type="entry name" value="Ubiquitin_dom"/>
</dbReference>
<dbReference type="PROSITE" id="PS50053">
    <property type="entry name" value="UBIQUITIN_2"/>
    <property type="match status" value="1"/>
</dbReference>
<dbReference type="SUPFAM" id="SSF54236">
    <property type="entry name" value="Ubiquitin-like"/>
    <property type="match status" value="1"/>
</dbReference>
<sequence>MTTTTARPCGVITCEIASCAMCHCCQNDLCLDHLKEHKDCLNEKLIPLTNQINTVLDKLEHITPTSLPNFIMLEQWRNAAHQTIARYYQHMRAELFEHAKTKPLEKLHATRNTLEQLIRMQGATRENIDILTKDIELIDKNFNDLQKISINLRPLVIDKNTINQSNPSDKLQHESKRKKLSVDPLVEQNELEALQNGIAFQIFVELEIGKQIVLVVKPSDTIIEVKHKIFNKLGIPIDEQRLIHMGKILIDNYNIATYDIRSLTAIYFARARKE</sequence>
<dbReference type="InterPro" id="IPR029071">
    <property type="entry name" value="Ubiquitin-like_domsf"/>
</dbReference>
<evidence type="ECO:0000313" key="4">
    <source>
        <dbReference type="Proteomes" id="UP000663832"/>
    </source>
</evidence>
<dbReference type="Gene3D" id="3.10.20.90">
    <property type="entry name" value="Phosphatidylinositol 3-kinase Catalytic Subunit, Chain A, domain 1"/>
    <property type="match status" value="1"/>
</dbReference>
<dbReference type="Pfam" id="PF00240">
    <property type="entry name" value="ubiquitin"/>
    <property type="match status" value="1"/>
</dbReference>
<accession>A0A816F2P9</accession>
<dbReference type="PANTHER" id="PTHR10666">
    <property type="entry name" value="UBIQUITIN"/>
    <property type="match status" value="1"/>
</dbReference>
<keyword evidence="4" id="KW-1185">Reference proteome</keyword>